<dbReference type="Gene3D" id="3.40.50.1110">
    <property type="entry name" value="SGNH hydrolase"/>
    <property type="match status" value="1"/>
</dbReference>
<dbReference type="RefSeq" id="WP_271090894.1">
    <property type="nucleotide sequence ID" value="NZ_JAPJZH010000011.1"/>
</dbReference>
<evidence type="ECO:0000313" key="3">
    <source>
        <dbReference type="Proteomes" id="UP001148313"/>
    </source>
</evidence>
<keyword evidence="2" id="KW-0378">Hydrolase</keyword>
<name>A0ABT4VQU7_9HYPH</name>
<protein>
    <submittedName>
        <fullName evidence="2">SGNH/GDSL hydrolase family protein</fullName>
    </submittedName>
</protein>
<feature type="domain" description="SGNH hydrolase-type esterase" evidence="1">
    <location>
        <begin position="54"/>
        <end position="226"/>
    </location>
</feature>
<dbReference type="InterPro" id="IPR013830">
    <property type="entry name" value="SGNH_hydro"/>
</dbReference>
<evidence type="ECO:0000313" key="2">
    <source>
        <dbReference type="EMBL" id="MDA4847083.1"/>
    </source>
</evidence>
<accession>A0ABT4VQU7</accession>
<dbReference type="InterPro" id="IPR036514">
    <property type="entry name" value="SGNH_hydro_sf"/>
</dbReference>
<dbReference type="Pfam" id="PF13472">
    <property type="entry name" value="Lipase_GDSL_2"/>
    <property type="match status" value="1"/>
</dbReference>
<organism evidence="2 3">
    <name type="scientific">Hoeflea poritis</name>
    <dbReference type="NCBI Taxonomy" id="2993659"/>
    <lineage>
        <taxon>Bacteria</taxon>
        <taxon>Pseudomonadati</taxon>
        <taxon>Pseudomonadota</taxon>
        <taxon>Alphaproteobacteria</taxon>
        <taxon>Hyphomicrobiales</taxon>
        <taxon>Rhizobiaceae</taxon>
        <taxon>Hoeflea</taxon>
    </lineage>
</organism>
<comment type="caution">
    <text evidence="2">The sequence shown here is derived from an EMBL/GenBank/DDBJ whole genome shotgun (WGS) entry which is preliminary data.</text>
</comment>
<dbReference type="SUPFAM" id="SSF52266">
    <property type="entry name" value="SGNH hydrolase"/>
    <property type="match status" value="1"/>
</dbReference>
<dbReference type="GO" id="GO:0016787">
    <property type="term" value="F:hydrolase activity"/>
    <property type="evidence" value="ECO:0007669"/>
    <property type="project" value="UniProtKB-KW"/>
</dbReference>
<keyword evidence="3" id="KW-1185">Reference proteome</keyword>
<sequence length="255" mass="28046">MKYLFYGIASWLLMPVALFEGIKLRARTQRLHPPDGQSHGIVGDDREPDYRILVLGDSSAAGVGADRLEDTIGPQIAAVLHERTGATVAWHRAGSNSAICEQLRDLVVPNLERHDYTHVIIAAGTNDAKNFLTARRFKRGFGGLLYAVKAKWPEATIIWSPVIDMRTVPALPPLLAQILEMRVRIINRVGRQLCPERFAIAAPRLQPPDSSGFSSDGFHAGASGYRYWAELLAQTVIEQREPAGEPHPGQAKAAE</sequence>
<dbReference type="EMBL" id="JAPJZH010000011">
    <property type="protein sequence ID" value="MDA4847083.1"/>
    <property type="molecule type" value="Genomic_DNA"/>
</dbReference>
<dbReference type="CDD" id="cd01836">
    <property type="entry name" value="FeeA_FeeB_like"/>
    <property type="match status" value="1"/>
</dbReference>
<dbReference type="Proteomes" id="UP001148313">
    <property type="component" value="Unassembled WGS sequence"/>
</dbReference>
<reference evidence="2" key="1">
    <citation type="submission" date="2022-11" db="EMBL/GenBank/DDBJ databases">
        <title>Hoeflea poritis sp. nov., isolated from scleractinian coral Porites lutea.</title>
        <authorList>
            <person name="Zhang G."/>
            <person name="Wei Q."/>
            <person name="Cai L."/>
        </authorList>
    </citation>
    <scope>NUCLEOTIDE SEQUENCE</scope>
    <source>
        <strain evidence="2">E7-10</strain>
    </source>
</reference>
<gene>
    <name evidence="2" type="ORF">OOZ53_17115</name>
</gene>
<proteinExistence type="predicted"/>
<evidence type="ECO:0000259" key="1">
    <source>
        <dbReference type="Pfam" id="PF13472"/>
    </source>
</evidence>